<dbReference type="AlphaFoldDB" id="A0AA88CWG5"/>
<dbReference type="EMBL" id="BTGU01001948">
    <property type="protein sequence ID" value="GMN31763.1"/>
    <property type="molecule type" value="Genomic_DNA"/>
</dbReference>
<dbReference type="EMBL" id="BTGU01001996">
    <property type="protein sequence ID" value="GMN32517.1"/>
    <property type="molecule type" value="Genomic_DNA"/>
</dbReference>
<evidence type="ECO:0000313" key="3">
    <source>
        <dbReference type="Proteomes" id="UP001187192"/>
    </source>
</evidence>
<organism evidence="2 3">
    <name type="scientific">Ficus carica</name>
    <name type="common">Common fig</name>
    <dbReference type="NCBI Taxonomy" id="3494"/>
    <lineage>
        <taxon>Eukaryota</taxon>
        <taxon>Viridiplantae</taxon>
        <taxon>Streptophyta</taxon>
        <taxon>Embryophyta</taxon>
        <taxon>Tracheophyta</taxon>
        <taxon>Spermatophyta</taxon>
        <taxon>Magnoliopsida</taxon>
        <taxon>eudicotyledons</taxon>
        <taxon>Gunneridae</taxon>
        <taxon>Pentapetalae</taxon>
        <taxon>rosids</taxon>
        <taxon>fabids</taxon>
        <taxon>Rosales</taxon>
        <taxon>Moraceae</taxon>
        <taxon>Ficeae</taxon>
        <taxon>Ficus</taxon>
    </lineage>
</organism>
<name>A0AA88CWG5_FICCA</name>
<evidence type="ECO:0000313" key="2">
    <source>
        <dbReference type="EMBL" id="GMN32517.1"/>
    </source>
</evidence>
<reference evidence="2" key="1">
    <citation type="submission" date="2023-07" db="EMBL/GenBank/DDBJ databases">
        <title>draft genome sequence of fig (Ficus carica).</title>
        <authorList>
            <person name="Takahashi T."/>
            <person name="Nishimura K."/>
        </authorList>
    </citation>
    <scope>NUCLEOTIDE SEQUENCE</scope>
</reference>
<evidence type="ECO:0000313" key="1">
    <source>
        <dbReference type="EMBL" id="GMN31763.1"/>
    </source>
</evidence>
<gene>
    <name evidence="1" type="ORF">TIFTF001_041632</name>
    <name evidence="2" type="ORF">TIFTF001_041748</name>
</gene>
<proteinExistence type="predicted"/>
<comment type="caution">
    <text evidence="2">The sequence shown here is derived from an EMBL/GenBank/DDBJ whole genome shotgun (WGS) entry which is preliminary data.</text>
</comment>
<dbReference type="Proteomes" id="UP001187192">
    <property type="component" value="Unassembled WGS sequence"/>
</dbReference>
<sequence length="49" mass="5442">MQGVRTPSPMTMEVPSMVANNKKYLADLLFSSLDLILDARFRLLLGNSS</sequence>
<protein>
    <submittedName>
        <fullName evidence="2">Uncharacterized protein</fullName>
    </submittedName>
</protein>
<keyword evidence="3" id="KW-1185">Reference proteome</keyword>
<accession>A0AA88CWG5</accession>